<dbReference type="EMBL" id="LAZR01009289">
    <property type="protein sequence ID" value="KKM73528.1"/>
    <property type="molecule type" value="Genomic_DNA"/>
</dbReference>
<comment type="caution">
    <text evidence="1">The sequence shown here is derived from an EMBL/GenBank/DDBJ whole genome shotgun (WGS) entry which is preliminary data.</text>
</comment>
<reference evidence="1" key="1">
    <citation type="journal article" date="2015" name="Nature">
        <title>Complex archaea that bridge the gap between prokaryotes and eukaryotes.</title>
        <authorList>
            <person name="Spang A."/>
            <person name="Saw J.H."/>
            <person name="Jorgensen S.L."/>
            <person name="Zaremba-Niedzwiedzka K."/>
            <person name="Martijn J."/>
            <person name="Lind A.E."/>
            <person name="van Eijk R."/>
            <person name="Schleper C."/>
            <person name="Guy L."/>
            <person name="Ettema T.J."/>
        </authorList>
    </citation>
    <scope>NUCLEOTIDE SEQUENCE</scope>
</reference>
<organism evidence="1">
    <name type="scientific">marine sediment metagenome</name>
    <dbReference type="NCBI Taxonomy" id="412755"/>
    <lineage>
        <taxon>unclassified sequences</taxon>
        <taxon>metagenomes</taxon>
        <taxon>ecological metagenomes</taxon>
    </lineage>
</organism>
<proteinExistence type="predicted"/>
<evidence type="ECO:0000313" key="1">
    <source>
        <dbReference type="EMBL" id="KKM73528.1"/>
    </source>
</evidence>
<accession>A0A0F9JUY6</accession>
<gene>
    <name evidence="1" type="ORF">LCGC14_1409540</name>
</gene>
<name>A0A0F9JUY6_9ZZZZ</name>
<protein>
    <submittedName>
        <fullName evidence="1">Uncharacterized protein</fullName>
    </submittedName>
</protein>
<sequence>MECSWCGKEYEEGYKGYCSKHCYEEDWFDRPRTIGRFYDESPDNVYDNVANAGPYDTRRER</sequence>
<dbReference type="AlphaFoldDB" id="A0A0F9JUY6"/>